<gene>
    <name evidence="2" type="ORF">M9458_014864</name>
</gene>
<feature type="region of interest" description="Disordered" evidence="1">
    <location>
        <begin position="1"/>
        <end position="33"/>
    </location>
</feature>
<evidence type="ECO:0000313" key="2">
    <source>
        <dbReference type="EMBL" id="KAL0187765.1"/>
    </source>
</evidence>
<dbReference type="EMBL" id="JAMKFB020000007">
    <property type="protein sequence ID" value="KAL0187765.1"/>
    <property type="molecule type" value="Genomic_DNA"/>
</dbReference>
<accession>A0ABD0QPU3</accession>
<keyword evidence="3" id="KW-1185">Reference proteome</keyword>
<organism evidence="2 3">
    <name type="scientific">Cirrhinus mrigala</name>
    <name type="common">Mrigala</name>
    <dbReference type="NCBI Taxonomy" id="683832"/>
    <lineage>
        <taxon>Eukaryota</taxon>
        <taxon>Metazoa</taxon>
        <taxon>Chordata</taxon>
        <taxon>Craniata</taxon>
        <taxon>Vertebrata</taxon>
        <taxon>Euteleostomi</taxon>
        <taxon>Actinopterygii</taxon>
        <taxon>Neopterygii</taxon>
        <taxon>Teleostei</taxon>
        <taxon>Ostariophysi</taxon>
        <taxon>Cypriniformes</taxon>
        <taxon>Cyprinidae</taxon>
        <taxon>Labeoninae</taxon>
        <taxon>Labeonini</taxon>
        <taxon>Cirrhinus</taxon>
    </lineage>
</organism>
<feature type="non-terminal residue" evidence="2">
    <location>
        <position position="83"/>
    </location>
</feature>
<feature type="non-terminal residue" evidence="2">
    <location>
        <position position="1"/>
    </location>
</feature>
<evidence type="ECO:0000313" key="3">
    <source>
        <dbReference type="Proteomes" id="UP001529510"/>
    </source>
</evidence>
<proteinExistence type="predicted"/>
<feature type="region of interest" description="Disordered" evidence="1">
    <location>
        <begin position="46"/>
        <end position="83"/>
    </location>
</feature>
<dbReference type="Proteomes" id="UP001529510">
    <property type="component" value="Unassembled WGS sequence"/>
</dbReference>
<dbReference type="AlphaFoldDB" id="A0ABD0QPU3"/>
<comment type="caution">
    <text evidence="2">The sequence shown here is derived from an EMBL/GenBank/DDBJ whole genome shotgun (WGS) entry which is preliminary data.</text>
</comment>
<feature type="compositionally biased region" description="Low complexity" evidence="1">
    <location>
        <begin position="7"/>
        <end position="33"/>
    </location>
</feature>
<evidence type="ECO:0008006" key="4">
    <source>
        <dbReference type="Google" id="ProtNLM"/>
    </source>
</evidence>
<name>A0ABD0QPU3_CIRMR</name>
<protein>
    <recommendedName>
        <fullName evidence="4">CD45</fullName>
    </recommendedName>
</protein>
<evidence type="ECO:0000256" key="1">
    <source>
        <dbReference type="SAM" id="MobiDB-lite"/>
    </source>
</evidence>
<reference evidence="2 3" key="1">
    <citation type="submission" date="2024-05" db="EMBL/GenBank/DDBJ databases">
        <title>Genome sequencing and assembly of Indian major carp, Cirrhinus mrigala (Hamilton, 1822).</title>
        <authorList>
            <person name="Mohindra V."/>
            <person name="Chowdhury L.M."/>
            <person name="Lal K."/>
            <person name="Jena J.K."/>
        </authorList>
    </citation>
    <scope>NUCLEOTIDE SEQUENCE [LARGE SCALE GENOMIC DNA]</scope>
    <source>
        <strain evidence="2">CM1030</strain>
        <tissue evidence="2">Blood</tissue>
    </source>
</reference>
<sequence length="83" mass="8500">PKAHAGTAASLQLSSTTTVSNITTTSNGTSTPISTRTTAILTWISSTDGNDGLNDSSTNGNVWPTWTRCSPTTTGTPRLSTAT</sequence>